<organism evidence="2 3">
    <name type="scientific">Bacillus siamensis</name>
    <dbReference type="NCBI Taxonomy" id="659243"/>
    <lineage>
        <taxon>Bacteria</taxon>
        <taxon>Bacillati</taxon>
        <taxon>Bacillota</taxon>
        <taxon>Bacilli</taxon>
        <taxon>Bacillales</taxon>
        <taxon>Bacillaceae</taxon>
        <taxon>Bacillus</taxon>
        <taxon>Bacillus amyloliquefaciens group</taxon>
    </lineage>
</organism>
<evidence type="ECO:0000313" key="3">
    <source>
        <dbReference type="Proteomes" id="UP000234366"/>
    </source>
</evidence>
<dbReference type="EMBL" id="CP025001">
    <property type="protein sequence ID" value="AUJ75556.1"/>
    <property type="molecule type" value="Genomic_DNA"/>
</dbReference>
<dbReference type="Proteomes" id="UP000234366">
    <property type="component" value="Chromosome"/>
</dbReference>
<keyword evidence="3" id="KW-1185">Reference proteome</keyword>
<reference evidence="2 3" key="1">
    <citation type="submission" date="2017-11" db="EMBL/GenBank/DDBJ databases">
        <title>Genome sequence and genome mining of multiple bioactive secondary metabolites from a deep sea-derived Bacillus siamensis SCSIO 05746.</title>
        <authorList>
            <person name="Pan H.-Q."/>
            <person name="Ju J.-H."/>
        </authorList>
    </citation>
    <scope>NUCLEOTIDE SEQUENCE [LARGE SCALE GENOMIC DNA]</scope>
    <source>
        <strain evidence="2 3">SCSIO 05746</strain>
    </source>
</reference>
<name>A0AAI8HK38_9BACI</name>
<feature type="transmembrane region" description="Helical" evidence="1">
    <location>
        <begin position="40"/>
        <end position="61"/>
    </location>
</feature>
<gene>
    <name evidence="2" type="ORF">CWD84_01320</name>
</gene>
<sequence>MYEGGLTAIKCGPCFLFQASFGCLPYCFDSFSSSFLLKGFHSQPITVVLNWGFYVFCYLIYHNNFFPISQDAALRQLCCRKRLSALPYWGSAQACVRKSRRNFFTSFIFTIS</sequence>
<keyword evidence="1" id="KW-1133">Transmembrane helix</keyword>
<protein>
    <submittedName>
        <fullName evidence="2">Uncharacterized protein</fullName>
    </submittedName>
</protein>
<keyword evidence="1" id="KW-0812">Transmembrane</keyword>
<keyword evidence="1" id="KW-0472">Membrane</keyword>
<evidence type="ECO:0000256" key="1">
    <source>
        <dbReference type="SAM" id="Phobius"/>
    </source>
</evidence>
<evidence type="ECO:0000313" key="2">
    <source>
        <dbReference type="EMBL" id="AUJ75556.1"/>
    </source>
</evidence>
<proteinExistence type="predicted"/>
<dbReference type="AlphaFoldDB" id="A0AAI8HK38"/>
<accession>A0AAI8HK38</accession>
<dbReference type="KEGG" id="bsia:CWD84_01320"/>